<keyword evidence="2 6" id="KW-0812">Transmembrane</keyword>
<dbReference type="Pfam" id="PF00083">
    <property type="entry name" value="Sugar_tr"/>
    <property type="match status" value="1"/>
</dbReference>
<dbReference type="PANTHER" id="PTHR23503">
    <property type="entry name" value="SOLUTE CARRIER FAMILY 2"/>
    <property type="match status" value="1"/>
</dbReference>
<feature type="transmembrane region" description="Helical" evidence="6">
    <location>
        <begin position="396"/>
        <end position="422"/>
    </location>
</feature>
<reference evidence="8 9" key="1">
    <citation type="submission" date="2015-08" db="EMBL/GenBank/DDBJ databases">
        <title>Ancestral chromatin configuration constrains chromatin evolution on differentiating sex chromosomes in Drosophila.</title>
        <authorList>
            <person name="Zhou Q."/>
            <person name="Bachtrog D."/>
        </authorList>
    </citation>
    <scope>NUCLEOTIDE SEQUENCE [LARGE SCALE GENOMIC DNA]</scope>
    <source>
        <tissue evidence="8">Whole larvae</tissue>
    </source>
</reference>
<dbReference type="EMBL" id="CP012524">
    <property type="protein sequence ID" value="ALC40433.1"/>
    <property type="molecule type" value="Genomic_DNA"/>
</dbReference>
<sequence length="508" mass="54931">MAMAEHKEDKAAMAKTNQDTPLMAKQAKPLAQPQWTWRLKLTGFGTTLATALPGGYCVGVVNSPAVHMRAWCLACMKSQHGLDLSAGALELLWSSVVSIYLVGGALGSLMGASIANKCGRRGAFYINGLLLALGVVCFSSCRALESVPLLLLGRLLTGLATGLTIAFLTLYHTELTALPQRSSIAPLCGMGLTAGVVVAQIFSLQSIFGGEQHWHIALSFYGVFMLLGFAPFRLYPESPKWLFIVKARKLQAAQSLQLLRGYAADSEALNAELQALEQEASVKSKPSSFMQLLRNPKLHLPLILVCAYLGGQQLSGINAIFYYSVSIFRQAGLSAQAAEWANLGAGSVNLAVSLLGPMLMARVNRRPLMLVSCGFCALFLFLFAMLLHFIDSCSWFALGCIACIFLYIFFFQLGLGPLPFFIGAELFELSPRPAAMSLGSVVYWLCNLLIGMAFPALQQAWGALVFLPFSINCVLLFLLTQRYLPETRGCEPADVAPLVAAGFKSKRS</sequence>
<feature type="transmembrane region" description="Helical" evidence="6">
    <location>
        <begin position="434"/>
        <end position="454"/>
    </location>
</feature>
<dbReference type="SMR" id="A0A0M3QUC7"/>
<feature type="transmembrane region" description="Helical" evidence="6">
    <location>
        <begin position="124"/>
        <end position="145"/>
    </location>
</feature>
<evidence type="ECO:0000256" key="3">
    <source>
        <dbReference type="ARBA" id="ARBA00022989"/>
    </source>
</evidence>
<dbReference type="InterPro" id="IPR036259">
    <property type="entry name" value="MFS_trans_sf"/>
</dbReference>
<feature type="transmembrane region" description="Helical" evidence="6">
    <location>
        <begin position="460"/>
        <end position="479"/>
    </location>
</feature>
<dbReference type="GO" id="GO:0016020">
    <property type="term" value="C:membrane"/>
    <property type="evidence" value="ECO:0007669"/>
    <property type="project" value="UniProtKB-SubCell"/>
</dbReference>
<proteinExistence type="predicted"/>
<evidence type="ECO:0000256" key="2">
    <source>
        <dbReference type="ARBA" id="ARBA00022692"/>
    </source>
</evidence>
<dbReference type="GO" id="GO:0015149">
    <property type="term" value="F:hexose transmembrane transporter activity"/>
    <property type="evidence" value="ECO:0007669"/>
    <property type="project" value="TreeGrafter"/>
</dbReference>
<evidence type="ECO:0000313" key="9">
    <source>
        <dbReference type="Proteomes" id="UP000494163"/>
    </source>
</evidence>
<dbReference type="OMA" id="IYYFGTL"/>
<dbReference type="CDD" id="cd17357">
    <property type="entry name" value="MFS_GLUT_Class1_2_like"/>
    <property type="match status" value="1"/>
</dbReference>
<feature type="transmembrane region" description="Helical" evidence="6">
    <location>
        <begin position="368"/>
        <end position="390"/>
    </location>
</feature>
<evidence type="ECO:0000313" key="8">
    <source>
        <dbReference type="EMBL" id="ALC40433.1"/>
    </source>
</evidence>
<comment type="subcellular location">
    <subcellularLocation>
        <location evidence="1">Membrane</location>
        <topology evidence="1">Multi-pass membrane protein</topology>
    </subcellularLocation>
</comment>
<dbReference type="InterPro" id="IPR045263">
    <property type="entry name" value="GLUT"/>
</dbReference>
<dbReference type="InterPro" id="IPR005829">
    <property type="entry name" value="Sugar_transporter_CS"/>
</dbReference>
<evidence type="ECO:0000256" key="1">
    <source>
        <dbReference type="ARBA" id="ARBA00004141"/>
    </source>
</evidence>
<dbReference type="PRINTS" id="PR00171">
    <property type="entry name" value="SUGRTRNSPORT"/>
</dbReference>
<dbReference type="InterPro" id="IPR003663">
    <property type="entry name" value="Sugar/inositol_transpt"/>
</dbReference>
<feature type="transmembrane region" description="Helical" evidence="6">
    <location>
        <begin position="91"/>
        <end position="112"/>
    </location>
</feature>
<feature type="non-terminal residue" evidence="8">
    <location>
        <position position="508"/>
    </location>
</feature>
<dbReference type="Proteomes" id="UP000494163">
    <property type="component" value="Chromosome 2R"/>
</dbReference>
<evidence type="ECO:0000259" key="7">
    <source>
        <dbReference type="PROSITE" id="PS50850"/>
    </source>
</evidence>
<dbReference type="Gene3D" id="1.20.1250.20">
    <property type="entry name" value="MFS general substrate transporter like domains"/>
    <property type="match status" value="1"/>
</dbReference>
<evidence type="ECO:0000256" key="6">
    <source>
        <dbReference type="SAM" id="Phobius"/>
    </source>
</evidence>
<dbReference type="STRING" id="30019.A0A0M3QUC7"/>
<keyword evidence="4 6" id="KW-0472">Membrane</keyword>
<name>A0A0M3QUC7_DROBS</name>
<dbReference type="OrthoDB" id="4540492at2759"/>
<dbReference type="SUPFAM" id="SSF103473">
    <property type="entry name" value="MFS general substrate transporter"/>
    <property type="match status" value="1"/>
</dbReference>
<accession>A0A0M3QUC7</accession>
<protein>
    <submittedName>
        <fullName evidence="8">Sut1</fullName>
    </submittedName>
</protein>
<feature type="transmembrane region" description="Helical" evidence="6">
    <location>
        <begin position="151"/>
        <end position="171"/>
    </location>
</feature>
<dbReference type="InterPro" id="IPR005828">
    <property type="entry name" value="MFS_sugar_transport-like"/>
</dbReference>
<evidence type="ECO:0000256" key="4">
    <source>
        <dbReference type="ARBA" id="ARBA00023136"/>
    </source>
</evidence>
<dbReference type="InterPro" id="IPR020846">
    <property type="entry name" value="MFS_dom"/>
</dbReference>
<keyword evidence="5" id="KW-0325">Glycoprotein</keyword>
<keyword evidence="3 6" id="KW-1133">Transmembrane helix</keyword>
<feature type="transmembrane region" description="Helical" evidence="6">
    <location>
        <begin position="214"/>
        <end position="235"/>
    </location>
</feature>
<dbReference type="AlphaFoldDB" id="A0A0M3QUC7"/>
<dbReference type="PROSITE" id="PS00217">
    <property type="entry name" value="SUGAR_TRANSPORT_2"/>
    <property type="match status" value="1"/>
</dbReference>
<dbReference type="PANTHER" id="PTHR23503:SF127">
    <property type="entry name" value="FI08437P-RELATED"/>
    <property type="match status" value="1"/>
</dbReference>
<evidence type="ECO:0000256" key="5">
    <source>
        <dbReference type="ARBA" id="ARBA00023180"/>
    </source>
</evidence>
<feature type="domain" description="Major facilitator superfamily (MFS) profile" evidence="7">
    <location>
        <begin position="43"/>
        <end position="488"/>
    </location>
</feature>
<feature type="transmembrane region" description="Helical" evidence="6">
    <location>
        <begin position="183"/>
        <end position="202"/>
    </location>
</feature>
<keyword evidence="9" id="KW-1185">Reference proteome</keyword>
<organism evidence="8 9">
    <name type="scientific">Drosophila busckii</name>
    <name type="common">Fruit fly</name>
    <dbReference type="NCBI Taxonomy" id="30019"/>
    <lineage>
        <taxon>Eukaryota</taxon>
        <taxon>Metazoa</taxon>
        <taxon>Ecdysozoa</taxon>
        <taxon>Arthropoda</taxon>
        <taxon>Hexapoda</taxon>
        <taxon>Insecta</taxon>
        <taxon>Pterygota</taxon>
        <taxon>Neoptera</taxon>
        <taxon>Endopterygota</taxon>
        <taxon>Diptera</taxon>
        <taxon>Brachycera</taxon>
        <taxon>Muscomorpha</taxon>
        <taxon>Ephydroidea</taxon>
        <taxon>Drosophilidae</taxon>
        <taxon>Drosophila</taxon>
    </lineage>
</organism>
<gene>
    <name evidence="8" type="ORF">Dbus_chr2Rg12</name>
</gene>
<dbReference type="PROSITE" id="PS50850">
    <property type="entry name" value="MFS"/>
    <property type="match status" value="1"/>
</dbReference>